<accession>A0A5C4X3P6</accession>
<reference evidence="2 3" key="1">
    <citation type="submission" date="2019-06" db="EMBL/GenBank/DDBJ databases">
        <authorList>
            <person name="Mardanova A.M."/>
            <person name="Pudova D.S."/>
            <person name="Shagimardanova E.I."/>
            <person name="Gogoleva N.E."/>
            <person name="Lutfullin M.T."/>
            <person name="Hadieva G.F."/>
            <person name="Sharipova M.R."/>
        </authorList>
    </citation>
    <scope>NUCLEOTIDE SEQUENCE [LARGE SCALE GENOMIC DNA]</scope>
    <source>
        <strain evidence="2 3">MG-1</strain>
    </source>
</reference>
<dbReference type="EMBL" id="VDMQ01000003">
    <property type="protein sequence ID" value="TNM55889.1"/>
    <property type="molecule type" value="Genomic_DNA"/>
</dbReference>
<proteinExistence type="predicted"/>
<evidence type="ECO:0000313" key="2">
    <source>
        <dbReference type="EMBL" id="TNM55889.1"/>
    </source>
</evidence>
<dbReference type="CDD" id="cd00093">
    <property type="entry name" value="HTH_XRE"/>
    <property type="match status" value="1"/>
</dbReference>
<organism evidence="2 3">
    <name type="scientific">Brevibacterium sediminis</name>
    <dbReference type="NCBI Taxonomy" id="1857024"/>
    <lineage>
        <taxon>Bacteria</taxon>
        <taxon>Bacillati</taxon>
        <taxon>Actinomycetota</taxon>
        <taxon>Actinomycetes</taxon>
        <taxon>Micrococcales</taxon>
        <taxon>Brevibacteriaceae</taxon>
        <taxon>Brevibacterium</taxon>
    </lineage>
</organism>
<dbReference type="InterPro" id="IPR010982">
    <property type="entry name" value="Lambda_DNA-bd_dom_sf"/>
</dbReference>
<dbReference type="RefSeq" id="WP_139468028.1">
    <property type="nucleotide sequence ID" value="NZ_VDMQ01000003.1"/>
</dbReference>
<name>A0A5C4X3P6_9MICO</name>
<comment type="caution">
    <text evidence="2">The sequence shown here is derived from an EMBL/GenBank/DDBJ whole genome shotgun (WGS) entry which is preliminary data.</text>
</comment>
<feature type="domain" description="HTH cro/C1-type" evidence="1">
    <location>
        <begin position="12"/>
        <end position="67"/>
    </location>
</feature>
<dbReference type="InterPro" id="IPR001387">
    <property type="entry name" value="Cro/C1-type_HTH"/>
</dbReference>
<dbReference type="Proteomes" id="UP000314223">
    <property type="component" value="Unassembled WGS sequence"/>
</dbReference>
<dbReference type="GO" id="GO:0003677">
    <property type="term" value="F:DNA binding"/>
    <property type="evidence" value="ECO:0007669"/>
    <property type="project" value="InterPro"/>
</dbReference>
<dbReference type="Gene3D" id="1.10.260.40">
    <property type="entry name" value="lambda repressor-like DNA-binding domains"/>
    <property type="match status" value="1"/>
</dbReference>
<dbReference type="Pfam" id="PF13560">
    <property type="entry name" value="HTH_31"/>
    <property type="match status" value="1"/>
</dbReference>
<evidence type="ECO:0000259" key="1">
    <source>
        <dbReference type="SMART" id="SM00530"/>
    </source>
</evidence>
<protein>
    <submittedName>
        <fullName evidence="2">Helix-turn-helix transcriptional regulator</fullName>
    </submittedName>
</protein>
<gene>
    <name evidence="2" type="ORF">FHQ09_06520</name>
</gene>
<dbReference type="AlphaFoldDB" id="A0A5C4X3P6"/>
<evidence type="ECO:0000313" key="3">
    <source>
        <dbReference type="Proteomes" id="UP000314223"/>
    </source>
</evidence>
<dbReference type="SUPFAM" id="SSF47413">
    <property type="entry name" value="lambda repressor-like DNA-binding domains"/>
    <property type="match status" value="1"/>
</dbReference>
<sequence length="105" mass="11296">MSDPITTALAATFRAEMARQQIKQAHLAKMTGLSQSVVSRRLNAKDSMSMDEVTVIIDALGLDGAKVIAKAFDEAALTQDQFGLVAHDPGVDIEAEQESTEENHP</sequence>
<dbReference type="SMART" id="SM00530">
    <property type="entry name" value="HTH_XRE"/>
    <property type="match status" value="1"/>
</dbReference>